<gene>
    <name evidence="10" type="ORF">R4Z09_27935</name>
</gene>
<accession>A0ABZ2CGR9</accession>
<dbReference type="InterPro" id="IPR015881">
    <property type="entry name" value="ARHD_Rieske_2Fe_2S"/>
</dbReference>
<dbReference type="PANTHER" id="PTHR43756">
    <property type="entry name" value="CHOLINE MONOOXYGENASE, CHLOROPLASTIC"/>
    <property type="match status" value="1"/>
</dbReference>
<dbReference type="PROSITE" id="PS51296">
    <property type="entry name" value="RIESKE"/>
    <property type="match status" value="1"/>
</dbReference>
<keyword evidence="2" id="KW-0001">2Fe-2S</keyword>
<evidence type="ECO:0000256" key="4">
    <source>
        <dbReference type="ARBA" id="ARBA00022964"/>
    </source>
</evidence>
<feature type="domain" description="Rieske" evidence="9">
    <location>
        <begin position="44"/>
        <end position="153"/>
    </location>
</feature>
<sequence length="427" mass="48657">MGNQTTTFIIDNKAENKFLVNRKTFVDQEIFEQERAKIFEKCWIYVGHESEIKNNGDFHTRTVAGKPIIFTRDAEGEIRVLLNTCTHRGSLVCRGDKGNCKTFLCTYHAWSFKNSGELVGVPMEKDGYGDNFDRKTLDLHRVRNESYKGFVFCNFDDNAISLEEYLGGAKEYLDYVADQSAVGMEVLPGTHKYAIRANWKLLGENSIDGYHVPYNHKTYLEYIVDEGQDASKGLYGQGKALVGGHAVMEYEAPWGRPIAKAQNNWDDEKKARIAAKRQELVERCGEEKARMMADISRNVWIFPNLIINDIVSVTIRTWDPVSPDYMEINAWALGPVDEDAAEKELRLDNFLTFLGPGGFATPDDIESLETAQLGFKNTVKQVQWSDISRGMDKEVSPTTDEKQMRAFWRKYDQLMNAEEKAVQETNA</sequence>
<keyword evidence="8" id="KW-0520">NAD</keyword>
<keyword evidence="11" id="KW-1185">Reference proteome</keyword>
<dbReference type="PANTHER" id="PTHR43756:SF1">
    <property type="entry name" value="3-PHENYLPROPIONATE_CINNAMIC ACID DIOXYGENASE SUBUNIT ALPHA"/>
    <property type="match status" value="1"/>
</dbReference>
<dbReference type="InterPro" id="IPR015879">
    <property type="entry name" value="Ring_hydroxy_dOase_asu_C_dom"/>
</dbReference>
<dbReference type="Pfam" id="PF00848">
    <property type="entry name" value="Ring_hydroxyl_A"/>
    <property type="match status" value="1"/>
</dbReference>
<comment type="similarity">
    <text evidence="1">Belongs to the bacterial ring-hydroxylating dioxygenase alpha subunit family.</text>
</comment>
<dbReference type="SUPFAM" id="SSF55961">
    <property type="entry name" value="Bet v1-like"/>
    <property type="match status" value="1"/>
</dbReference>
<dbReference type="PRINTS" id="PR00090">
    <property type="entry name" value="RNGDIOXGNASE"/>
</dbReference>
<dbReference type="Gene3D" id="2.102.10.10">
    <property type="entry name" value="Rieske [2Fe-2S] iron-sulphur domain"/>
    <property type="match status" value="1"/>
</dbReference>
<dbReference type="PROSITE" id="PS00570">
    <property type="entry name" value="RING_HYDROXYL_ALPHA"/>
    <property type="match status" value="1"/>
</dbReference>
<dbReference type="InterPro" id="IPR001663">
    <property type="entry name" value="Rng_hydr_dOase-A"/>
</dbReference>
<dbReference type="Proteomes" id="UP001357223">
    <property type="component" value="Chromosome"/>
</dbReference>
<evidence type="ECO:0000256" key="8">
    <source>
        <dbReference type="ARBA" id="ARBA00023027"/>
    </source>
</evidence>
<dbReference type="InterPro" id="IPR036922">
    <property type="entry name" value="Rieske_2Fe-2S_sf"/>
</dbReference>
<dbReference type="GO" id="GO:0051213">
    <property type="term" value="F:dioxygenase activity"/>
    <property type="evidence" value="ECO:0007669"/>
    <property type="project" value="UniProtKB-KW"/>
</dbReference>
<protein>
    <submittedName>
        <fullName evidence="10">Aromatic ring-hydroxylating dioxygenase subunit alpha</fullName>
    </submittedName>
</protein>
<dbReference type="RefSeq" id="WP_338449933.1">
    <property type="nucleotide sequence ID" value="NZ_CP137640.1"/>
</dbReference>
<evidence type="ECO:0000256" key="1">
    <source>
        <dbReference type="ARBA" id="ARBA00008751"/>
    </source>
</evidence>
<dbReference type="SUPFAM" id="SSF50022">
    <property type="entry name" value="ISP domain"/>
    <property type="match status" value="1"/>
</dbReference>
<keyword evidence="3" id="KW-0479">Metal-binding</keyword>
<name>A0ABZ2CGR9_9BACI</name>
<dbReference type="CDD" id="cd03469">
    <property type="entry name" value="Rieske_RO_Alpha_N"/>
    <property type="match status" value="1"/>
</dbReference>
<evidence type="ECO:0000256" key="6">
    <source>
        <dbReference type="ARBA" id="ARBA00023004"/>
    </source>
</evidence>
<keyword evidence="4 10" id="KW-0223">Dioxygenase</keyword>
<keyword evidence="7" id="KW-0411">Iron-sulfur</keyword>
<dbReference type="InterPro" id="IPR017941">
    <property type="entry name" value="Rieske_2Fe-2S"/>
</dbReference>
<proteinExistence type="inferred from homology"/>
<evidence type="ECO:0000256" key="7">
    <source>
        <dbReference type="ARBA" id="ARBA00023014"/>
    </source>
</evidence>
<dbReference type="Pfam" id="PF00355">
    <property type="entry name" value="Rieske"/>
    <property type="match status" value="1"/>
</dbReference>
<reference evidence="10 11" key="1">
    <citation type="submission" date="2023-10" db="EMBL/GenBank/DDBJ databases">
        <title>Niallia locisalis sp.nov. isolated from a salt pond sample.</title>
        <authorList>
            <person name="Li X.-J."/>
            <person name="Dong L."/>
        </authorList>
    </citation>
    <scope>NUCLEOTIDE SEQUENCE [LARGE SCALE GENOMIC DNA]</scope>
    <source>
        <strain evidence="10 11">DSM 29761</strain>
    </source>
</reference>
<dbReference type="CDD" id="cd08879">
    <property type="entry name" value="RHO_alpha_C_AntDO-like"/>
    <property type="match status" value="1"/>
</dbReference>
<evidence type="ECO:0000256" key="5">
    <source>
        <dbReference type="ARBA" id="ARBA00023002"/>
    </source>
</evidence>
<evidence type="ECO:0000259" key="9">
    <source>
        <dbReference type="PROSITE" id="PS51296"/>
    </source>
</evidence>
<evidence type="ECO:0000313" key="10">
    <source>
        <dbReference type="EMBL" id="WVX81003.1"/>
    </source>
</evidence>
<keyword evidence="6" id="KW-0408">Iron</keyword>
<evidence type="ECO:0000313" key="11">
    <source>
        <dbReference type="Proteomes" id="UP001357223"/>
    </source>
</evidence>
<keyword evidence="5" id="KW-0560">Oxidoreductase</keyword>
<evidence type="ECO:0000256" key="2">
    <source>
        <dbReference type="ARBA" id="ARBA00022714"/>
    </source>
</evidence>
<evidence type="ECO:0000256" key="3">
    <source>
        <dbReference type="ARBA" id="ARBA00022723"/>
    </source>
</evidence>
<dbReference type="EMBL" id="CP137640">
    <property type="protein sequence ID" value="WVX81003.1"/>
    <property type="molecule type" value="Genomic_DNA"/>
</dbReference>
<dbReference type="Gene3D" id="3.90.380.10">
    <property type="entry name" value="Naphthalene 1,2-dioxygenase Alpha Subunit, Chain A, domain 1"/>
    <property type="match status" value="1"/>
</dbReference>
<organism evidence="10 11">
    <name type="scientific">Niallia oryzisoli</name>
    <dbReference type="NCBI Taxonomy" id="1737571"/>
    <lineage>
        <taxon>Bacteria</taxon>
        <taxon>Bacillati</taxon>
        <taxon>Bacillota</taxon>
        <taxon>Bacilli</taxon>
        <taxon>Bacillales</taxon>
        <taxon>Bacillaceae</taxon>
        <taxon>Niallia</taxon>
    </lineage>
</organism>